<sequence length="81" mass="9323">MSSESGIRGYLGRPFKWKMADLRHPLSTTHVDSIMEEISMGNRNTCDWKRKFISKISLRTLSHSGIPLLVSVINQRMKSLF</sequence>
<keyword evidence="2" id="KW-1185">Reference proteome</keyword>
<gene>
    <name evidence="1" type="ORF">NPIL_245971</name>
</gene>
<protein>
    <submittedName>
        <fullName evidence="1">Uncharacterized protein</fullName>
    </submittedName>
</protein>
<proteinExistence type="predicted"/>
<accession>A0A8X6MDW5</accession>
<dbReference type="EMBL" id="BMAW01090282">
    <property type="protein sequence ID" value="GFS44021.1"/>
    <property type="molecule type" value="Genomic_DNA"/>
</dbReference>
<evidence type="ECO:0000313" key="1">
    <source>
        <dbReference type="EMBL" id="GFS44021.1"/>
    </source>
</evidence>
<reference evidence="1" key="1">
    <citation type="submission" date="2020-08" db="EMBL/GenBank/DDBJ databases">
        <title>Multicomponent nature underlies the extraordinary mechanical properties of spider dragline silk.</title>
        <authorList>
            <person name="Kono N."/>
            <person name="Nakamura H."/>
            <person name="Mori M."/>
            <person name="Yoshida Y."/>
            <person name="Ohtoshi R."/>
            <person name="Malay A.D."/>
            <person name="Moran D.A.P."/>
            <person name="Tomita M."/>
            <person name="Numata K."/>
            <person name="Arakawa K."/>
        </authorList>
    </citation>
    <scope>NUCLEOTIDE SEQUENCE</scope>
</reference>
<name>A0A8X6MDW5_NEPPI</name>
<comment type="caution">
    <text evidence="1">The sequence shown here is derived from an EMBL/GenBank/DDBJ whole genome shotgun (WGS) entry which is preliminary data.</text>
</comment>
<organism evidence="1 2">
    <name type="scientific">Nephila pilipes</name>
    <name type="common">Giant wood spider</name>
    <name type="synonym">Nephila maculata</name>
    <dbReference type="NCBI Taxonomy" id="299642"/>
    <lineage>
        <taxon>Eukaryota</taxon>
        <taxon>Metazoa</taxon>
        <taxon>Ecdysozoa</taxon>
        <taxon>Arthropoda</taxon>
        <taxon>Chelicerata</taxon>
        <taxon>Arachnida</taxon>
        <taxon>Araneae</taxon>
        <taxon>Araneomorphae</taxon>
        <taxon>Entelegynae</taxon>
        <taxon>Araneoidea</taxon>
        <taxon>Nephilidae</taxon>
        <taxon>Nephila</taxon>
    </lineage>
</organism>
<dbReference type="Proteomes" id="UP000887013">
    <property type="component" value="Unassembled WGS sequence"/>
</dbReference>
<dbReference type="AlphaFoldDB" id="A0A8X6MDW5"/>
<evidence type="ECO:0000313" key="2">
    <source>
        <dbReference type="Proteomes" id="UP000887013"/>
    </source>
</evidence>